<dbReference type="InterPro" id="IPR000700">
    <property type="entry name" value="PAS-assoc_C"/>
</dbReference>
<dbReference type="Gene3D" id="3.30.450.20">
    <property type="entry name" value="PAS domain"/>
    <property type="match status" value="1"/>
</dbReference>
<dbReference type="NCBIfam" id="TIGR00254">
    <property type="entry name" value="GGDEF"/>
    <property type="match status" value="1"/>
</dbReference>
<dbReference type="SUPFAM" id="SSF55073">
    <property type="entry name" value="Nucleotide cyclase"/>
    <property type="match status" value="1"/>
</dbReference>
<dbReference type="InterPro" id="IPR001633">
    <property type="entry name" value="EAL_dom"/>
</dbReference>
<dbReference type="InterPro" id="IPR043128">
    <property type="entry name" value="Rev_trsase/Diguanyl_cyclase"/>
</dbReference>
<dbReference type="CDD" id="cd01949">
    <property type="entry name" value="GGDEF"/>
    <property type="match status" value="1"/>
</dbReference>
<dbReference type="GO" id="GO:0003824">
    <property type="term" value="F:catalytic activity"/>
    <property type="evidence" value="ECO:0007669"/>
    <property type="project" value="UniProtKB-ARBA"/>
</dbReference>
<dbReference type="FunFam" id="3.30.70.270:FF:000001">
    <property type="entry name" value="Diguanylate cyclase domain protein"/>
    <property type="match status" value="1"/>
</dbReference>
<evidence type="ECO:0000256" key="2">
    <source>
        <dbReference type="SAM" id="Phobius"/>
    </source>
</evidence>
<feature type="domain" description="EAL" evidence="5">
    <location>
        <begin position="528"/>
        <end position="784"/>
    </location>
</feature>
<dbReference type="InterPro" id="IPR000014">
    <property type="entry name" value="PAS"/>
</dbReference>
<dbReference type="SMART" id="SM00267">
    <property type="entry name" value="GGDEF"/>
    <property type="match status" value="1"/>
</dbReference>
<dbReference type="HOGENOM" id="CLU_000445_70_20_6"/>
<dbReference type="OrthoDB" id="9813913at2"/>
<evidence type="ECO:0000259" key="6">
    <source>
        <dbReference type="PROSITE" id="PS50887"/>
    </source>
</evidence>
<feature type="domain" description="PAC" evidence="4">
    <location>
        <begin position="295"/>
        <end position="349"/>
    </location>
</feature>
<dbReference type="PROSITE" id="PS50883">
    <property type="entry name" value="EAL"/>
    <property type="match status" value="1"/>
</dbReference>
<dbReference type="Gene3D" id="3.20.20.450">
    <property type="entry name" value="EAL domain"/>
    <property type="match status" value="1"/>
</dbReference>
<comment type="cofactor">
    <cofactor evidence="1">
        <name>Mg(2+)</name>
        <dbReference type="ChEBI" id="CHEBI:18420"/>
    </cofactor>
</comment>
<accession>Q1YUM3</accession>
<evidence type="ECO:0000313" key="7">
    <source>
        <dbReference type="EMBL" id="EAS48035.1"/>
    </source>
</evidence>
<dbReference type="PROSITE" id="PS50112">
    <property type="entry name" value="PAS"/>
    <property type="match status" value="1"/>
</dbReference>
<dbReference type="CDD" id="cd00130">
    <property type="entry name" value="PAS"/>
    <property type="match status" value="1"/>
</dbReference>
<evidence type="ECO:0000259" key="4">
    <source>
        <dbReference type="PROSITE" id="PS50113"/>
    </source>
</evidence>
<evidence type="ECO:0000259" key="5">
    <source>
        <dbReference type="PROSITE" id="PS50883"/>
    </source>
</evidence>
<protein>
    <submittedName>
        <fullName evidence="7">Uncharacterized protein</fullName>
    </submittedName>
</protein>
<comment type="caution">
    <text evidence="7">The sequence shown here is derived from an EMBL/GenBank/DDBJ whole genome shotgun (WGS) entry which is preliminary data.</text>
</comment>
<dbReference type="InterPro" id="IPR052155">
    <property type="entry name" value="Biofilm_reg_signaling"/>
</dbReference>
<dbReference type="Gene3D" id="3.30.70.270">
    <property type="match status" value="1"/>
</dbReference>
<dbReference type="Pfam" id="PF00563">
    <property type="entry name" value="EAL"/>
    <property type="match status" value="1"/>
</dbReference>
<dbReference type="CDD" id="cd01948">
    <property type="entry name" value="EAL"/>
    <property type="match status" value="1"/>
</dbReference>
<evidence type="ECO:0000259" key="3">
    <source>
        <dbReference type="PROSITE" id="PS50112"/>
    </source>
</evidence>
<dbReference type="STRING" id="314287.GB2207_09501"/>
<dbReference type="eggNOG" id="COG5001">
    <property type="taxonomic scope" value="Bacteria"/>
</dbReference>
<sequence>MQPMMSTENLLGEFKEAEQPNPRSLNSSIQIELERHASKNISSGLRISMAGAILLVVLASNQNPIIWNWAWLTTAVLASLTVWLWSVKIRRDTKASTSQTQTLITTSSLIFAALYGAAAVTFITPDSLEKSVFASLMLIALTYAWPLTYALKAIFRHLFLSLIFAPLFIALFSYQPQINPGFLILVPLAYFIFNRNQLSQRRAFSWATGNMIKADEHSDVVIATSQKITSLIEQTPLGFIEWNQEREIIGWNPAATTIFGYAKDEVLGRTTEFLYDKKKSFLLQQVENDLFLFGKDFTGTAENVTRDGTMIICEWNDTPLFDEAMNVVGAASFVEDVTDRVNLETRIKQQAYFDPLTGLPNRPRLMEELNRVVALAQRSQAYCSLLFIDLDHFKEINDTRGHHYGDLALALFAQRLRKVIRTEEAVARLGGDEFVVLLENLGTEEEPSRLQIDQVAEKIIDAAREPLVIKDEKFRISCSIGIVLFNDGSSDGEAILQQADKALYTIKREGTSNYYFHNQKLPSEMQTQAMLLEQLRDKTNNQSFLPYYQPILDTKTNLICGLQIFLRWKNPDNELIAANEIIALLESGSMIVDISLTLLEQIFNQVDLWRTQDLWREDQQIYYTLSLRELEHPSFTLSIKALLTKYAIKADTLVFTIHTETLPKIHNPLTLQLNSLKALGIQFVVDNVGYQTLPIQKLREFDVSTIRISHKLMAECPYMESSWNLVKGLVELTKSVGLNCIAPCVEEAEIHHLLLDTGCQLLQGNLIAPPSPATAITRMLIERNSLSREESTA</sequence>
<dbReference type="NCBIfam" id="TIGR00229">
    <property type="entry name" value="sensory_box"/>
    <property type="match status" value="1"/>
</dbReference>
<dbReference type="InterPro" id="IPR000160">
    <property type="entry name" value="GGDEF_dom"/>
</dbReference>
<dbReference type="SMART" id="SM00091">
    <property type="entry name" value="PAS"/>
    <property type="match status" value="1"/>
</dbReference>
<dbReference type="InterPro" id="IPR035919">
    <property type="entry name" value="EAL_sf"/>
</dbReference>
<dbReference type="SUPFAM" id="SSF141868">
    <property type="entry name" value="EAL domain-like"/>
    <property type="match status" value="1"/>
</dbReference>
<name>Q1YUM3_9GAMM</name>
<keyword evidence="2" id="KW-1133">Transmembrane helix</keyword>
<reference evidence="7 8" key="1">
    <citation type="submission" date="2006-03" db="EMBL/GenBank/DDBJ databases">
        <authorList>
            <person name="Giovannoni S.J."/>
            <person name="Cho J.-C."/>
            <person name="Ferriera S."/>
            <person name="Johnson J."/>
            <person name="Kravitz S."/>
            <person name="Halpern A."/>
            <person name="Remington K."/>
            <person name="Beeson K."/>
            <person name="Tran B."/>
            <person name="Rogers Y.-H."/>
            <person name="Friedman R."/>
            <person name="Venter J.C."/>
        </authorList>
    </citation>
    <scope>NUCLEOTIDE SEQUENCE [LARGE SCALE GENOMIC DNA]</scope>
    <source>
        <strain evidence="7 8">HTCC2207</strain>
    </source>
</reference>
<feature type="domain" description="GGDEF" evidence="6">
    <location>
        <begin position="381"/>
        <end position="519"/>
    </location>
</feature>
<keyword evidence="8" id="KW-1185">Reference proteome</keyword>
<dbReference type="Proteomes" id="UP000005555">
    <property type="component" value="Unassembled WGS sequence"/>
</dbReference>
<dbReference type="PANTHER" id="PTHR44757:SF2">
    <property type="entry name" value="BIOFILM ARCHITECTURE MAINTENANCE PROTEIN MBAA"/>
    <property type="match status" value="1"/>
</dbReference>
<keyword evidence="2" id="KW-0812">Transmembrane</keyword>
<feature type="transmembrane region" description="Helical" evidence="2">
    <location>
        <begin position="43"/>
        <end position="60"/>
    </location>
</feature>
<dbReference type="PANTHER" id="PTHR44757">
    <property type="entry name" value="DIGUANYLATE CYCLASE DGCP"/>
    <property type="match status" value="1"/>
</dbReference>
<evidence type="ECO:0000256" key="1">
    <source>
        <dbReference type="ARBA" id="ARBA00001946"/>
    </source>
</evidence>
<proteinExistence type="predicted"/>
<dbReference type="Pfam" id="PF13426">
    <property type="entry name" value="PAS_9"/>
    <property type="match status" value="1"/>
</dbReference>
<feature type="transmembrane region" description="Helical" evidence="2">
    <location>
        <begin position="106"/>
        <end position="125"/>
    </location>
</feature>
<feature type="transmembrane region" description="Helical" evidence="2">
    <location>
        <begin position="66"/>
        <end position="85"/>
    </location>
</feature>
<gene>
    <name evidence="7" type="ORF">GB2207_09501</name>
</gene>
<dbReference type="EMBL" id="AAPI01000001">
    <property type="protein sequence ID" value="EAS48035.1"/>
    <property type="molecule type" value="Genomic_DNA"/>
</dbReference>
<dbReference type="PROSITE" id="PS50113">
    <property type="entry name" value="PAC"/>
    <property type="match status" value="1"/>
</dbReference>
<evidence type="ECO:0000313" key="8">
    <source>
        <dbReference type="Proteomes" id="UP000005555"/>
    </source>
</evidence>
<organism evidence="7 8">
    <name type="scientific">gamma proteobacterium HTCC2207</name>
    <dbReference type="NCBI Taxonomy" id="314287"/>
    <lineage>
        <taxon>Bacteria</taxon>
        <taxon>Pseudomonadati</taxon>
        <taxon>Pseudomonadota</taxon>
        <taxon>Gammaproteobacteria</taxon>
        <taxon>Cellvibrionales</taxon>
        <taxon>Porticoccaceae</taxon>
        <taxon>SAR92 clade</taxon>
    </lineage>
</organism>
<dbReference type="AlphaFoldDB" id="Q1YUM3"/>
<feature type="domain" description="PAS" evidence="3">
    <location>
        <begin position="224"/>
        <end position="290"/>
    </location>
</feature>
<dbReference type="SUPFAM" id="SSF55785">
    <property type="entry name" value="PYP-like sensor domain (PAS domain)"/>
    <property type="match status" value="1"/>
</dbReference>
<dbReference type="PROSITE" id="PS50887">
    <property type="entry name" value="GGDEF"/>
    <property type="match status" value="1"/>
</dbReference>
<dbReference type="Pfam" id="PF00990">
    <property type="entry name" value="GGDEF"/>
    <property type="match status" value="1"/>
</dbReference>
<feature type="transmembrane region" description="Helical" evidence="2">
    <location>
        <begin position="154"/>
        <end position="172"/>
    </location>
</feature>
<feature type="transmembrane region" description="Helical" evidence="2">
    <location>
        <begin position="131"/>
        <end position="147"/>
    </location>
</feature>
<dbReference type="SMART" id="SM00052">
    <property type="entry name" value="EAL"/>
    <property type="match status" value="1"/>
</dbReference>
<dbReference type="InterPro" id="IPR029787">
    <property type="entry name" value="Nucleotide_cyclase"/>
</dbReference>
<keyword evidence="2" id="KW-0472">Membrane</keyword>
<dbReference type="InterPro" id="IPR035965">
    <property type="entry name" value="PAS-like_dom_sf"/>
</dbReference>